<name>A0A913YL43_EXADI</name>
<dbReference type="PANTHER" id="PTHR10775:SF185">
    <property type="entry name" value="OS08G0208400 PROTEIN"/>
    <property type="match status" value="1"/>
</dbReference>
<evidence type="ECO:0000313" key="1">
    <source>
        <dbReference type="EnsemblMetazoa" id="XP_028515011.1"/>
    </source>
</evidence>
<dbReference type="Proteomes" id="UP000887567">
    <property type="component" value="Unplaced"/>
</dbReference>
<organism evidence="1 2">
    <name type="scientific">Exaiptasia diaphana</name>
    <name type="common">Tropical sea anemone</name>
    <name type="synonym">Aiptasia pulchella</name>
    <dbReference type="NCBI Taxonomy" id="2652724"/>
    <lineage>
        <taxon>Eukaryota</taxon>
        <taxon>Metazoa</taxon>
        <taxon>Cnidaria</taxon>
        <taxon>Anthozoa</taxon>
        <taxon>Hexacorallia</taxon>
        <taxon>Actiniaria</taxon>
        <taxon>Aiptasiidae</taxon>
        <taxon>Exaiptasia</taxon>
    </lineage>
</organism>
<dbReference type="GeneID" id="110239599"/>
<protein>
    <recommendedName>
        <fullName evidence="3">Transposase</fullName>
    </recommendedName>
</protein>
<dbReference type="EnsemblMetazoa" id="XM_028659210.1">
    <property type="protein sequence ID" value="XP_028515011.1"/>
    <property type="gene ID" value="LOC110239599"/>
</dbReference>
<dbReference type="OrthoDB" id="5984022at2759"/>
<dbReference type="PANTHER" id="PTHR10775">
    <property type="entry name" value="OS08G0208400 PROTEIN"/>
    <property type="match status" value="1"/>
</dbReference>
<proteinExistence type="predicted"/>
<dbReference type="RefSeq" id="XP_020900983.1">
    <property type="nucleotide sequence ID" value="XM_021045324.2"/>
</dbReference>
<evidence type="ECO:0008006" key="3">
    <source>
        <dbReference type="Google" id="ProtNLM"/>
    </source>
</evidence>
<dbReference type="OMA" id="GDENFAM"/>
<dbReference type="AlphaFoldDB" id="A0A913YL43"/>
<sequence length="565" mass="63986">MESIEQARKTKNKEKKARQRSRKVICKCKLCKGKVEIAIRTAGKHLKLYGPFEISSNDNSIQGVVGRGPLEITESTGSFDELDHESILEDCETIVSTSTSSDLSSEHGGVSVCSSDHEGEYIEVDLEQSNEELESSSCMYEEALYNTERAKIPLFSNSDQTVLQTLCRYFLWFSEHPGVSKSSLSDLLSLQHQYVLPADNNLPSSYDDAFKFIEPFLLPLDNYHVCPNHCVVFRDSPRFKYKNLNKCPECGSPRYVGNNPRNSFHYYPVGPRWKRMYGDATISELLQSHKMPSTDHDVDGCGMMRDIHDSPQFLEAFTSDGKFCGDQRGLALQFSTDGMNPFSHGTYSMWPLTLTMLNLPKKVRHLFSSIMLVGIIPGQQRDGALKIDAYLEILVDELCELSGVKFYDGFLKESFTFKVMILNHVLDYPGLNKLFSAYGANAIQACMWCEIEGTYIESLDKTVYLGNRRYLPKDCEMRLDTEKFPDKIIEKREAPPKKEFSDIMVDSVAYESAPNAAQARNIARGSGVKSCYSLMLLPDHDRTTQAFPDVMHTTMCIMLYLRSLI</sequence>
<evidence type="ECO:0000313" key="2">
    <source>
        <dbReference type="Proteomes" id="UP000887567"/>
    </source>
</evidence>
<keyword evidence="2" id="KW-1185">Reference proteome</keyword>
<dbReference type="EnsemblMetazoa" id="XM_021045324.2">
    <property type="protein sequence ID" value="XP_020900983.1"/>
    <property type="gene ID" value="LOC110239599"/>
</dbReference>
<dbReference type="RefSeq" id="XP_028515011.1">
    <property type="nucleotide sequence ID" value="XM_028659210.1"/>
</dbReference>
<dbReference type="Pfam" id="PF02992">
    <property type="entry name" value="Transposase_21"/>
    <property type="match status" value="1"/>
</dbReference>
<dbReference type="InterPro" id="IPR004242">
    <property type="entry name" value="Transposase_21"/>
</dbReference>
<reference evidence="1" key="1">
    <citation type="submission" date="2022-11" db="UniProtKB">
        <authorList>
            <consortium name="EnsemblMetazoa"/>
        </authorList>
    </citation>
    <scope>IDENTIFICATION</scope>
</reference>
<dbReference type="KEGG" id="epa:110239599"/>
<accession>A0A913YL43</accession>